<dbReference type="CDD" id="cd00082">
    <property type="entry name" value="HisKA"/>
    <property type="match status" value="1"/>
</dbReference>
<evidence type="ECO:0000259" key="9">
    <source>
        <dbReference type="PROSITE" id="PS50109"/>
    </source>
</evidence>
<keyword evidence="4" id="KW-0597">Phosphoprotein</keyword>
<dbReference type="GO" id="GO:0000155">
    <property type="term" value="F:phosphorelay sensor kinase activity"/>
    <property type="evidence" value="ECO:0007669"/>
    <property type="project" value="InterPro"/>
</dbReference>
<keyword evidence="11" id="KW-1185">Reference proteome</keyword>
<comment type="subcellular location">
    <subcellularLocation>
        <location evidence="2">Membrane</location>
    </subcellularLocation>
</comment>
<dbReference type="PROSITE" id="PS50109">
    <property type="entry name" value="HIS_KIN"/>
    <property type="match status" value="1"/>
</dbReference>
<dbReference type="InterPro" id="IPR050351">
    <property type="entry name" value="BphY/WalK/GraS-like"/>
</dbReference>
<dbReference type="PRINTS" id="PR00344">
    <property type="entry name" value="BCTRLSENSOR"/>
</dbReference>
<dbReference type="SMART" id="SM00387">
    <property type="entry name" value="HATPase_c"/>
    <property type="match status" value="1"/>
</dbReference>
<dbReference type="AlphaFoldDB" id="A0A4R2LA20"/>
<dbReference type="SUPFAM" id="SSF47384">
    <property type="entry name" value="Homodimeric domain of signal transducing histidine kinase"/>
    <property type="match status" value="1"/>
</dbReference>
<dbReference type="CDD" id="cd00075">
    <property type="entry name" value="HATPase"/>
    <property type="match status" value="1"/>
</dbReference>
<dbReference type="EMBL" id="SLXA01000009">
    <property type="protein sequence ID" value="TCO84109.1"/>
    <property type="molecule type" value="Genomic_DNA"/>
</dbReference>
<protein>
    <recommendedName>
        <fullName evidence="3">histidine kinase</fullName>
        <ecNumber evidence="3">2.7.13.3</ecNumber>
    </recommendedName>
</protein>
<gene>
    <name evidence="10" type="ORF">EV212_1091</name>
</gene>
<dbReference type="PANTHER" id="PTHR45453">
    <property type="entry name" value="PHOSPHATE REGULON SENSOR PROTEIN PHOR"/>
    <property type="match status" value="1"/>
</dbReference>
<evidence type="ECO:0000256" key="7">
    <source>
        <dbReference type="ARBA" id="ARBA00023012"/>
    </source>
</evidence>
<evidence type="ECO:0000256" key="6">
    <source>
        <dbReference type="ARBA" id="ARBA00022777"/>
    </source>
</evidence>
<evidence type="ECO:0000256" key="3">
    <source>
        <dbReference type="ARBA" id="ARBA00012438"/>
    </source>
</evidence>
<dbReference type="Proteomes" id="UP000295711">
    <property type="component" value="Unassembled WGS sequence"/>
</dbReference>
<dbReference type="Gene3D" id="1.10.287.130">
    <property type="match status" value="1"/>
</dbReference>
<dbReference type="InterPro" id="IPR003594">
    <property type="entry name" value="HATPase_dom"/>
</dbReference>
<evidence type="ECO:0000313" key="10">
    <source>
        <dbReference type="EMBL" id="TCO84109.1"/>
    </source>
</evidence>
<evidence type="ECO:0000256" key="2">
    <source>
        <dbReference type="ARBA" id="ARBA00004370"/>
    </source>
</evidence>
<keyword evidence="7" id="KW-0902">Two-component regulatory system</keyword>
<keyword evidence="6 10" id="KW-0418">Kinase</keyword>
<name>A0A4R2LA20_9FIRM</name>
<evidence type="ECO:0000256" key="4">
    <source>
        <dbReference type="ARBA" id="ARBA00022553"/>
    </source>
</evidence>
<dbReference type="GO" id="GO:0004721">
    <property type="term" value="F:phosphoprotein phosphatase activity"/>
    <property type="evidence" value="ECO:0007669"/>
    <property type="project" value="TreeGrafter"/>
</dbReference>
<feature type="transmembrane region" description="Helical" evidence="8">
    <location>
        <begin position="37"/>
        <end position="61"/>
    </location>
</feature>
<organism evidence="10 11">
    <name type="scientific">Frisingicoccus caecimuris</name>
    <dbReference type="NCBI Taxonomy" id="1796636"/>
    <lineage>
        <taxon>Bacteria</taxon>
        <taxon>Bacillati</taxon>
        <taxon>Bacillota</taxon>
        <taxon>Clostridia</taxon>
        <taxon>Lachnospirales</taxon>
        <taxon>Lachnospiraceae</taxon>
        <taxon>Frisingicoccus</taxon>
    </lineage>
</organism>
<dbReference type="SUPFAM" id="SSF55874">
    <property type="entry name" value="ATPase domain of HSP90 chaperone/DNA topoisomerase II/histidine kinase"/>
    <property type="match status" value="1"/>
</dbReference>
<dbReference type="PANTHER" id="PTHR45453:SF1">
    <property type="entry name" value="PHOSPHATE REGULON SENSOR PROTEIN PHOR"/>
    <property type="match status" value="1"/>
</dbReference>
<dbReference type="Gene3D" id="3.30.565.10">
    <property type="entry name" value="Histidine kinase-like ATPase, C-terminal domain"/>
    <property type="match status" value="1"/>
</dbReference>
<comment type="catalytic activity">
    <reaction evidence="1">
        <text>ATP + protein L-histidine = ADP + protein N-phospho-L-histidine.</text>
        <dbReference type="EC" id="2.7.13.3"/>
    </reaction>
</comment>
<keyword evidence="8" id="KW-0812">Transmembrane</keyword>
<evidence type="ECO:0000256" key="5">
    <source>
        <dbReference type="ARBA" id="ARBA00022679"/>
    </source>
</evidence>
<dbReference type="InterPro" id="IPR036097">
    <property type="entry name" value="HisK_dim/P_sf"/>
</dbReference>
<dbReference type="SMART" id="SM00388">
    <property type="entry name" value="HisKA"/>
    <property type="match status" value="1"/>
</dbReference>
<proteinExistence type="predicted"/>
<dbReference type="GO" id="GO:0005886">
    <property type="term" value="C:plasma membrane"/>
    <property type="evidence" value="ECO:0007669"/>
    <property type="project" value="TreeGrafter"/>
</dbReference>
<dbReference type="InterPro" id="IPR003661">
    <property type="entry name" value="HisK_dim/P_dom"/>
</dbReference>
<dbReference type="OrthoDB" id="9773956at2"/>
<dbReference type="InterPro" id="IPR004358">
    <property type="entry name" value="Sig_transdc_His_kin-like_C"/>
</dbReference>
<keyword evidence="8" id="KW-1133">Transmembrane helix</keyword>
<dbReference type="EC" id="2.7.13.3" evidence="3"/>
<dbReference type="RefSeq" id="WP_132092197.1">
    <property type="nucleotide sequence ID" value="NZ_JANKAQ010000010.1"/>
</dbReference>
<keyword evidence="5" id="KW-0808">Transferase</keyword>
<accession>A0A4R2LA20</accession>
<evidence type="ECO:0000256" key="1">
    <source>
        <dbReference type="ARBA" id="ARBA00000085"/>
    </source>
</evidence>
<comment type="caution">
    <text evidence="10">The sequence shown here is derived from an EMBL/GenBank/DDBJ whole genome shotgun (WGS) entry which is preliminary data.</text>
</comment>
<dbReference type="InterPro" id="IPR005467">
    <property type="entry name" value="His_kinase_dom"/>
</dbReference>
<evidence type="ECO:0000313" key="11">
    <source>
        <dbReference type="Proteomes" id="UP000295711"/>
    </source>
</evidence>
<reference evidence="10 11" key="1">
    <citation type="submission" date="2019-03" db="EMBL/GenBank/DDBJ databases">
        <title>Genomic Encyclopedia of Type Strains, Phase IV (KMG-IV): sequencing the most valuable type-strain genomes for metagenomic binning, comparative biology and taxonomic classification.</title>
        <authorList>
            <person name="Goeker M."/>
        </authorList>
    </citation>
    <scope>NUCLEOTIDE SEQUENCE [LARGE SCALE GENOMIC DNA]</scope>
    <source>
        <strain evidence="10 11">DSM 28559</strain>
    </source>
</reference>
<dbReference type="GO" id="GO:0016036">
    <property type="term" value="P:cellular response to phosphate starvation"/>
    <property type="evidence" value="ECO:0007669"/>
    <property type="project" value="TreeGrafter"/>
</dbReference>
<sequence length="354" mass="40179">MNARKLSMNKACVIMAVFLVLVSAIQLKVLYFLTNDVTVVLCGLSYTMLTLLCVALFVALIRRKLVLFSNRFCELLDNMLTKETEPPQAAEEESLFYKINHRLIRLYEVMRENRNIVAKERADLQELISDISHQVKTPITNLKMINTTLLEQPMTEEKRQRFLLDSGIQLDKLDFLMQAMIKTSRLETGVISLEKKMQPIYDTMATALGGIFLNAERKHIHVSVECPENLAVSHDGKWTSEALFNILDNAVKYTPDGGKIHVAVESWEFYLKIDITDTGKGIPENLHGTIFKRFYREPGVHDIEGIGIGLYLAREIITMQGGYLKVASEPGKGATFSVFLPHEHGKRGRCKIDE</sequence>
<dbReference type="Pfam" id="PF02518">
    <property type="entry name" value="HATPase_c"/>
    <property type="match status" value="1"/>
</dbReference>
<keyword evidence="8" id="KW-0472">Membrane</keyword>
<dbReference type="InterPro" id="IPR036890">
    <property type="entry name" value="HATPase_C_sf"/>
</dbReference>
<feature type="domain" description="Histidine kinase" evidence="9">
    <location>
        <begin position="130"/>
        <end position="344"/>
    </location>
</feature>
<evidence type="ECO:0000256" key="8">
    <source>
        <dbReference type="SAM" id="Phobius"/>
    </source>
</evidence>